<name>A0ACA9PM96_9GLOM</name>
<keyword evidence="2" id="KW-1185">Reference proteome</keyword>
<sequence length="67" mass="8152">MGKHKYTHSRLKKFYKTLNQKMMNLKKERVNINIPEEISKDSTIIFGQETQKQKKDSRRRYPPKNKN</sequence>
<organism evidence="1 2">
    <name type="scientific">Racocetra persica</name>
    <dbReference type="NCBI Taxonomy" id="160502"/>
    <lineage>
        <taxon>Eukaryota</taxon>
        <taxon>Fungi</taxon>
        <taxon>Fungi incertae sedis</taxon>
        <taxon>Mucoromycota</taxon>
        <taxon>Glomeromycotina</taxon>
        <taxon>Glomeromycetes</taxon>
        <taxon>Diversisporales</taxon>
        <taxon>Gigasporaceae</taxon>
        <taxon>Racocetra</taxon>
    </lineage>
</organism>
<dbReference type="Proteomes" id="UP000789920">
    <property type="component" value="Unassembled WGS sequence"/>
</dbReference>
<evidence type="ECO:0000313" key="2">
    <source>
        <dbReference type="Proteomes" id="UP000789920"/>
    </source>
</evidence>
<evidence type="ECO:0000313" key="1">
    <source>
        <dbReference type="EMBL" id="CAG8707858.1"/>
    </source>
</evidence>
<proteinExistence type="predicted"/>
<comment type="caution">
    <text evidence="1">The sequence shown here is derived from an EMBL/GenBank/DDBJ whole genome shotgun (WGS) entry which is preliminary data.</text>
</comment>
<gene>
    <name evidence="1" type="ORF">RPERSI_LOCUS10344</name>
</gene>
<accession>A0ACA9PM96</accession>
<feature type="non-terminal residue" evidence="1">
    <location>
        <position position="67"/>
    </location>
</feature>
<reference evidence="1" key="1">
    <citation type="submission" date="2021-06" db="EMBL/GenBank/DDBJ databases">
        <authorList>
            <person name="Kallberg Y."/>
            <person name="Tangrot J."/>
            <person name="Rosling A."/>
        </authorList>
    </citation>
    <scope>NUCLEOTIDE SEQUENCE</scope>
    <source>
        <strain evidence="1">MA461A</strain>
    </source>
</reference>
<dbReference type="EMBL" id="CAJVQC010020424">
    <property type="protein sequence ID" value="CAG8707858.1"/>
    <property type="molecule type" value="Genomic_DNA"/>
</dbReference>
<protein>
    <submittedName>
        <fullName evidence="1">34274_t:CDS:1</fullName>
    </submittedName>
</protein>